<proteinExistence type="predicted"/>
<dbReference type="EMBL" id="LT855380">
    <property type="protein sequence ID" value="SMS07719.1"/>
    <property type="molecule type" value="Genomic_DNA"/>
</dbReference>
<sequence length="74" mass="8153">MNGVPFRSEGDRGRRHHVFDVALSHSKNRTVGGGLPAMNDDVIFLIHRIDFIAGKPPPTRAVSIQHILCLGRPT</sequence>
<gene>
    <name evidence="1" type="ORF">CFBP1590_0134</name>
</gene>
<dbReference type="Proteomes" id="UP000196842">
    <property type="component" value="Chromosome I"/>
</dbReference>
<evidence type="ECO:0000313" key="1">
    <source>
        <dbReference type="EMBL" id="SMS07719.1"/>
    </source>
</evidence>
<evidence type="ECO:0000313" key="2">
    <source>
        <dbReference type="Proteomes" id="UP000196842"/>
    </source>
</evidence>
<name>A0A1Y6JCZ8_PSEVI</name>
<accession>A0A1Y6JCZ8</accession>
<dbReference type="KEGG" id="pvd:CFBP1590_0134"/>
<dbReference type="AlphaFoldDB" id="A0A1Y6JCZ8"/>
<reference evidence="1 2" key="1">
    <citation type="submission" date="2017-05" db="EMBL/GenBank/DDBJ databases">
        <authorList>
            <person name="Song R."/>
            <person name="Chenine A.L."/>
            <person name="Ruprecht R.M."/>
        </authorList>
    </citation>
    <scope>NUCLEOTIDE SEQUENCE [LARGE SCALE GENOMIC DNA]</scope>
    <source>
        <strain evidence="1 2">CFBP 1590</strain>
    </source>
</reference>
<protein>
    <submittedName>
        <fullName evidence="1">Uncharacterized protein</fullName>
    </submittedName>
</protein>
<organism evidence="1 2">
    <name type="scientific">Pseudomonas viridiflava</name>
    <name type="common">Phytomonas viridiflava</name>
    <dbReference type="NCBI Taxonomy" id="33069"/>
    <lineage>
        <taxon>Bacteria</taxon>
        <taxon>Pseudomonadati</taxon>
        <taxon>Pseudomonadota</taxon>
        <taxon>Gammaproteobacteria</taxon>
        <taxon>Pseudomonadales</taxon>
        <taxon>Pseudomonadaceae</taxon>
        <taxon>Pseudomonas</taxon>
    </lineage>
</organism>